<dbReference type="CDD" id="cd16329">
    <property type="entry name" value="LolA_like"/>
    <property type="match status" value="1"/>
</dbReference>
<evidence type="ECO:0000313" key="3">
    <source>
        <dbReference type="EMBL" id="MEK8032489.1"/>
    </source>
</evidence>
<dbReference type="EMBL" id="JBBUTG010000010">
    <property type="protein sequence ID" value="MEK8032489.1"/>
    <property type="molecule type" value="Genomic_DNA"/>
</dbReference>
<protein>
    <submittedName>
        <fullName evidence="3">Outer membrane lipoprotein-sorting protein</fullName>
    </submittedName>
</protein>
<evidence type="ECO:0000313" key="4">
    <source>
        <dbReference type="Proteomes" id="UP001371218"/>
    </source>
</evidence>
<keyword evidence="3" id="KW-0449">Lipoprotein</keyword>
<evidence type="ECO:0000259" key="2">
    <source>
        <dbReference type="Pfam" id="PF17131"/>
    </source>
</evidence>
<name>A0ABU9BTP5_9BURK</name>
<proteinExistence type="predicted"/>
<dbReference type="RefSeq" id="WP_341426900.1">
    <property type="nucleotide sequence ID" value="NZ_JBBUTG010000010.1"/>
</dbReference>
<accession>A0ABU9BTP5</accession>
<evidence type="ECO:0000256" key="1">
    <source>
        <dbReference type="SAM" id="SignalP"/>
    </source>
</evidence>
<reference evidence="3 4" key="1">
    <citation type="submission" date="2024-04" db="EMBL/GenBank/DDBJ databases">
        <title>Novel species of the genus Ideonella isolated from streams.</title>
        <authorList>
            <person name="Lu H."/>
        </authorList>
    </citation>
    <scope>NUCLEOTIDE SEQUENCE [LARGE SCALE GENOMIC DNA]</scope>
    <source>
        <strain evidence="3 4">DXS29W</strain>
    </source>
</reference>
<dbReference type="Proteomes" id="UP001371218">
    <property type="component" value="Unassembled WGS sequence"/>
</dbReference>
<feature type="domain" description="Uncharacterized protein TP-0789" evidence="2">
    <location>
        <begin position="76"/>
        <end position="264"/>
    </location>
</feature>
<keyword evidence="1" id="KW-0732">Signal</keyword>
<comment type="caution">
    <text evidence="3">The sequence shown here is derived from an EMBL/GenBank/DDBJ whole genome shotgun (WGS) entry which is preliminary data.</text>
</comment>
<feature type="chain" id="PRO_5045491819" evidence="1">
    <location>
        <begin position="25"/>
        <end position="265"/>
    </location>
</feature>
<feature type="signal peptide" evidence="1">
    <location>
        <begin position="1"/>
        <end position="24"/>
    </location>
</feature>
<keyword evidence="4" id="KW-1185">Reference proteome</keyword>
<dbReference type="Gene3D" id="2.50.20.10">
    <property type="entry name" value="Lipoprotein localisation LolA/LolB/LppX"/>
    <property type="match status" value="1"/>
</dbReference>
<dbReference type="InterPro" id="IPR033399">
    <property type="entry name" value="TP_0789-like"/>
</dbReference>
<organism evidence="3 4">
    <name type="scientific">Ideonella lacteola</name>
    <dbReference type="NCBI Taxonomy" id="2984193"/>
    <lineage>
        <taxon>Bacteria</taxon>
        <taxon>Pseudomonadati</taxon>
        <taxon>Pseudomonadota</taxon>
        <taxon>Betaproteobacteria</taxon>
        <taxon>Burkholderiales</taxon>
        <taxon>Sphaerotilaceae</taxon>
        <taxon>Ideonella</taxon>
    </lineage>
</organism>
<dbReference type="Pfam" id="PF17131">
    <property type="entry name" value="LolA_like"/>
    <property type="match status" value="1"/>
</dbReference>
<gene>
    <name evidence="3" type="ORF">AACH06_16820</name>
</gene>
<sequence>MRKALAAILWLSSATFLWPASAQAMSADEVMQKNFFASKPRMLSKQVTMTLINDRGETRLRKISALTSLQTNGIDSNMLVRFLEPADIKGTSFLQIEHSEADDDQWIYLPALRKSRRLVSSNRKDSFIGSDFAYGDVLPPKVSLYQNKLTGEETVEGLPCYVVESVPANDQVKADYGYSRKTTWVAKDSFHEVKTVYYDVTGRLLKTQIVRDIVLVDPEAQRWAPKYKEMVNHQTNHKTVVRADSYTTDVKISADTYTTRSLERD</sequence>